<evidence type="ECO:0000313" key="17">
    <source>
        <dbReference type="Proteomes" id="UP001501725"/>
    </source>
</evidence>
<dbReference type="InterPro" id="IPR039426">
    <property type="entry name" value="TonB-dep_rcpt-like"/>
</dbReference>
<evidence type="ECO:0000256" key="7">
    <source>
        <dbReference type="ARBA" id="ARBA00023065"/>
    </source>
</evidence>
<dbReference type="InterPro" id="IPR037066">
    <property type="entry name" value="Plug_dom_sf"/>
</dbReference>
<keyword evidence="2 11" id="KW-0813">Transport</keyword>
<evidence type="ECO:0000256" key="2">
    <source>
        <dbReference type="ARBA" id="ARBA00022448"/>
    </source>
</evidence>
<accession>A0ABP8HSI0</accession>
<reference evidence="17" key="1">
    <citation type="journal article" date="2019" name="Int. J. Syst. Evol. Microbiol.">
        <title>The Global Catalogue of Microorganisms (GCM) 10K type strain sequencing project: providing services to taxonomists for standard genome sequencing and annotation.</title>
        <authorList>
            <consortium name="The Broad Institute Genomics Platform"/>
            <consortium name="The Broad Institute Genome Sequencing Center for Infectious Disease"/>
            <person name="Wu L."/>
            <person name="Ma J."/>
        </authorList>
    </citation>
    <scope>NUCLEOTIDE SEQUENCE [LARGE SCALE GENOMIC DNA]</scope>
    <source>
        <strain evidence="17">JCM 17919</strain>
    </source>
</reference>
<dbReference type="NCBIfam" id="TIGR04057">
    <property type="entry name" value="SusC_RagA_signa"/>
    <property type="match status" value="1"/>
</dbReference>
<evidence type="ECO:0000256" key="9">
    <source>
        <dbReference type="ARBA" id="ARBA00023136"/>
    </source>
</evidence>
<evidence type="ECO:0000256" key="10">
    <source>
        <dbReference type="ARBA" id="ARBA00023237"/>
    </source>
</evidence>
<evidence type="ECO:0000256" key="6">
    <source>
        <dbReference type="ARBA" id="ARBA00023004"/>
    </source>
</evidence>
<dbReference type="PANTHER" id="PTHR32552:SF81">
    <property type="entry name" value="TONB-DEPENDENT OUTER MEMBRANE RECEPTOR"/>
    <property type="match status" value="1"/>
</dbReference>
<keyword evidence="3 11" id="KW-1134">Transmembrane beta strand</keyword>
<protein>
    <submittedName>
        <fullName evidence="16">SusC/RagA family TonB-linked outer membrane protein</fullName>
    </submittedName>
</protein>
<evidence type="ECO:0000256" key="1">
    <source>
        <dbReference type="ARBA" id="ARBA00004571"/>
    </source>
</evidence>
<dbReference type="InterPro" id="IPR012910">
    <property type="entry name" value="Plug_dom"/>
</dbReference>
<organism evidence="16 17">
    <name type="scientific">Flaviaesturariibacter amylovorans</name>
    <dbReference type="NCBI Taxonomy" id="1084520"/>
    <lineage>
        <taxon>Bacteria</taxon>
        <taxon>Pseudomonadati</taxon>
        <taxon>Bacteroidota</taxon>
        <taxon>Chitinophagia</taxon>
        <taxon>Chitinophagales</taxon>
        <taxon>Chitinophagaceae</taxon>
        <taxon>Flaviaestuariibacter</taxon>
    </lineage>
</organism>
<dbReference type="PANTHER" id="PTHR32552">
    <property type="entry name" value="FERRICHROME IRON RECEPTOR-RELATED"/>
    <property type="match status" value="1"/>
</dbReference>
<dbReference type="NCBIfam" id="TIGR04056">
    <property type="entry name" value="OMP_RagA_SusC"/>
    <property type="match status" value="1"/>
</dbReference>
<dbReference type="Gene3D" id="2.170.130.10">
    <property type="entry name" value="TonB-dependent receptor, plug domain"/>
    <property type="match status" value="1"/>
</dbReference>
<evidence type="ECO:0000313" key="16">
    <source>
        <dbReference type="EMBL" id="GAA4343718.1"/>
    </source>
</evidence>
<feature type="signal peptide" evidence="13">
    <location>
        <begin position="1"/>
        <end position="23"/>
    </location>
</feature>
<evidence type="ECO:0000256" key="13">
    <source>
        <dbReference type="SAM" id="SignalP"/>
    </source>
</evidence>
<keyword evidence="5 11" id="KW-0812">Transmembrane</keyword>
<dbReference type="Pfam" id="PF00593">
    <property type="entry name" value="TonB_dep_Rec_b-barrel"/>
    <property type="match status" value="1"/>
</dbReference>
<evidence type="ECO:0000259" key="15">
    <source>
        <dbReference type="Pfam" id="PF07715"/>
    </source>
</evidence>
<dbReference type="InterPro" id="IPR036942">
    <property type="entry name" value="Beta-barrel_TonB_sf"/>
</dbReference>
<dbReference type="InterPro" id="IPR000531">
    <property type="entry name" value="Beta-barrel_TonB"/>
</dbReference>
<feature type="domain" description="TonB-dependent receptor plug" evidence="15">
    <location>
        <begin position="119"/>
        <end position="247"/>
    </location>
</feature>
<keyword evidence="9 11" id="KW-0472">Membrane</keyword>
<evidence type="ECO:0000256" key="11">
    <source>
        <dbReference type="PROSITE-ProRule" id="PRU01360"/>
    </source>
</evidence>
<evidence type="ECO:0000256" key="12">
    <source>
        <dbReference type="RuleBase" id="RU003357"/>
    </source>
</evidence>
<evidence type="ECO:0000256" key="8">
    <source>
        <dbReference type="ARBA" id="ARBA00023077"/>
    </source>
</evidence>
<keyword evidence="10 11" id="KW-0998">Cell outer membrane</keyword>
<name>A0ABP8HSI0_9BACT</name>
<proteinExistence type="inferred from homology"/>
<dbReference type="InterPro" id="IPR023996">
    <property type="entry name" value="TonB-dep_OMP_SusC/RagA"/>
</dbReference>
<dbReference type="Pfam" id="PF13715">
    <property type="entry name" value="CarbopepD_reg_2"/>
    <property type="match status" value="1"/>
</dbReference>
<dbReference type="Gene3D" id="2.40.170.20">
    <property type="entry name" value="TonB-dependent receptor, beta-barrel domain"/>
    <property type="match status" value="1"/>
</dbReference>
<dbReference type="RefSeq" id="WP_345258169.1">
    <property type="nucleotide sequence ID" value="NZ_BAABGY010000018.1"/>
</dbReference>
<keyword evidence="17" id="KW-1185">Reference proteome</keyword>
<keyword evidence="8 12" id="KW-0798">TonB box</keyword>
<dbReference type="InterPro" id="IPR008969">
    <property type="entry name" value="CarboxyPept-like_regulatory"/>
</dbReference>
<sequence>MRKSKRVVVLPLLGLLLHLSASGQVKKITGTILSDEDGKPVPGVTVTNRATNTRTQTNNDGTYTIEAQPGQQLSFSSVGFGLRTITLGADQATVSLRLGRDEKQLDQVVVTALGISRSKRSLGYAASDVKGSELAQTQRDNFVNALAGRVPGVVISGTTGMPGSSTSIQLRGINSLSGSNQPLFVIDGLPINNQTFAANTMVSQTENRTIDFSSRISDLNPNDIESLTILKGPEAAALYGIDAANGAIVITTKKGKSGKGSISYDFNYGVEKIGNLPEVPRIYQRGANGVPNDNVIAAFGPRYPEGTQFYDNINSFFRTGQVMRHNLSVEGGANGYTYRLSGGYSSREGVVPTTKYDRLNVSLSGSAQISPKLRAETNLQYINTKNVKVSKGANSFYLALLAYPQDEDMKAYLRPNGTRNRFSTLTTELENPFFDVNKNELVDRGNRAIANLSFVYDAAKWLSFTGRVGMDVSGNEYFVLYHPESNRAGGALNGTVNVANQTNRITTVTYFGEGRKNFLKDKLRTTLRVGSAVYDFNDRTFASFGSDFLEPNFRSINNTTITTQRTKQTFLQKRVVGVFGDFNASYNNMIYLTVTGRNDWTSTLPKENNSFFYPSVSGSFVFTELFKNSNLPTIMNMGRIRGSIAQVGKDARPYVVTPGLVAQGTTGGGYGYDVTAPSLNLRPEKVTSKEIGAELQFLKNRIGVDIAYYKSKSVNQIINDFRPSYGTGFILKVSNGGELENWGTELLVRGTPVQNKNITWDVSVNYTKTNSRLTKLPEGVSEFYSSDTWFTGNVRNGARLGGPLTTLTASQTYQYNQAGQLLIDPATGLPLKNTFGIWPAVADRNPDFRMGVSNSITFKGFNLNFLIDIKKGGDVFNGTGLFMYNLGLHPRSIDGRETPQIFAGVLKDGLEDTKNPTVNNISVIPYTNNTFYSASVIDQEFIERDVHWVRLRDVTLSYRLPERALRFTKVIKTASVAITATDLFMWTNYTGGDPGVNGTNVATGGSGSMGMDFGNLPLPKAFNFNIRIGL</sequence>
<gene>
    <name evidence="16" type="ORF">GCM10023184_44180</name>
</gene>
<evidence type="ECO:0000256" key="5">
    <source>
        <dbReference type="ARBA" id="ARBA00022692"/>
    </source>
</evidence>
<dbReference type="Proteomes" id="UP001501725">
    <property type="component" value="Unassembled WGS sequence"/>
</dbReference>
<keyword evidence="13" id="KW-0732">Signal</keyword>
<comment type="similarity">
    <text evidence="11 12">Belongs to the TonB-dependent receptor family.</text>
</comment>
<dbReference type="SUPFAM" id="SSF56935">
    <property type="entry name" value="Porins"/>
    <property type="match status" value="1"/>
</dbReference>
<dbReference type="Pfam" id="PF07715">
    <property type="entry name" value="Plug"/>
    <property type="match status" value="1"/>
</dbReference>
<evidence type="ECO:0000259" key="14">
    <source>
        <dbReference type="Pfam" id="PF00593"/>
    </source>
</evidence>
<evidence type="ECO:0000256" key="4">
    <source>
        <dbReference type="ARBA" id="ARBA00022496"/>
    </source>
</evidence>
<feature type="domain" description="TonB-dependent receptor-like beta-barrel" evidence="14">
    <location>
        <begin position="413"/>
        <end position="813"/>
    </location>
</feature>
<dbReference type="EMBL" id="BAABGY010000018">
    <property type="protein sequence ID" value="GAA4343718.1"/>
    <property type="molecule type" value="Genomic_DNA"/>
</dbReference>
<feature type="chain" id="PRO_5047162183" evidence="13">
    <location>
        <begin position="24"/>
        <end position="1030"/>
    </location>
</feature>
<keyword evidence="6" id="KW-0408">Iron</keyword>
<comment type="caution">
    <text evidence="16">The sequence shown here is derived from an EMBL/GenBank/DDBJ whole genome shotgun (WGS) entry which is preliminary data.</text>
</comment>
<dbReference type="InterPro" id="IPR023997">
    <property type="entry name" value="TonB-dep_OMP_SusC/RagA_CS"/>
</dbReference>
<dbReference type="PROSITE" id="PS52016">
    <property type="entry name" value="TONB_DEPENDENT_REC_3"/>
    <property type="match status" value="1"/>
</dbReference>
<evidence type="ECO:0000256" key="3">
    <source>
        <dbReference type="ARBA" id="ARBA00022452"/>
    </source>
</evidence>
<keyword evidence="7" id="KW-0406">Ion transport</keyword>
<keyword evidence="4" id="KW-0410">Iron transport</keyword>
<dbReference type="Gene3D" id="2.60.40.1120">
    <property type="entry name" value="Carboxypeptidase-like, regulatory domain"/>
    <property type="match status" value="1"/>
</dbReference>
<comment type="subcellular location">
    <subcellularLocation>
        <location evidence="1 11">Cell outer membrane</location>
        <topology evidence="1 11">Multi-pass membrane protein</topology>
    </subcellularLocation>
</comment>
<dbReference type="SUPFAM" id="SSF49464">
    <property type="entry name" value="Carboxypeptidase regulatory domain-like"/>
    <property type="match status" value="1"/>
</dbReference>